<evidence type="ECO:0000313" key="5">
    <source>
        <dbReference type="Proteomes" id="UP000001449"/>
    </source>
</evidence>
<reference evidence="4 5" key="2">
    <citation type="journal article" date="2008" name="Nature">
        <title>The Phaeodactylum genome reveals the evolutionary history of diatom genomes.</title>
        <authorList>
            <person name="Bowler C."/>
            <person name="Allen A.E."/>
            <person name="Badger J.H."/>
            <person name="Grimwood J."/>
            <person name="Jabbari K."/>
            <person name="Kuo A."/>
            <person name="Maheswari U."/>
            <person name="Martens C."/>
            <person name="Maumus F."/>
            <person name="Otillar R.P."/>
            <person name="Rayko E."/>
            <person name="Salamov A."/>
            <person name="Vandepoele K."/>
            <person name="Beszteri B."/>
            <person name="Gruber A."/>
            <person name="Heijde M."/>
            <person name="Katinka M."/>
            <person name="Mock T."/>
            <person name="Valentin K."/>
            <person name="Verret F."/>
            <person name="Berges J.A."/>
            <person name="Brownlee C."/>
            <person name="Cadoret J.P."/>
            <person name="Chiovitti A."/>
            <person name="Choi C.J."/>
            <person name="Coesel S."/>
            <person name="De Martino A."/>
            <person name="Detter J.C."/>
            <person name="Durkin C."/>
            <person name="Falciatore A."/>
            <person name="Fournet J."/>
            <person name="Haruta M."/>
            <person name="Huysman M.J."/>
            <person name="Jenkins B.D."/>
            <person name="Jiroutova K."/>
            <person name="Jorgensen R.E."/>
            <person name="Joubert Y."/>
            <person name="Kaplan A."/>
            <person name="Kroger N."/>
            <person name="Kroth P.G."/>
            <person name="La Roche J."/>
            <person name="Lindquist E."/>
            <person name="Lommer M."/>
            <person name="Martin-Jezequel V."/>
            <person name="Lopez P.J."/>
            <person name="Lucas S."/>
            <person name="Mangogna M."/>
            <person name="McGinnis K."/>
            <person name="Medlin L.K."/>
            <person name="Montsant A."/>
            <person name="Oudot-Le Secq M.P."/>
            <person name="Napoli C."/>
            <person name="Obornik M."/>
            <person name="Parker M.S."/>
            <person name="Petit J.L."/>
            <person name="Porcel B.M."/>
            <person name="Poulsen N."/>
            <person name="Robison M."/>
            <person name="Rychlewski L."/>
            <person name="Rynearson T.A."/>
            <person name="Schmutz J."/>
            <person name="Shapiro H."/>
            <person name="Siaut M."/>
            <person name="Stanley M."/>
            <person name="Sussman M.R."/>
            <person name="Taylor A.R."/>
            <person name="Vardi A."/>
            <person name="von Dassow P."/>
            <person name="Vyverman W."/>
            <person name="Willis A."/>
            <person name="Wyrwicz L.S."/>
            <person name="Rokhsar D.S."/>
            <person name="Weissenbach J."/>
            <person name="Armbrust E.V."/>
            <person name="Green B.R."/>
            <person name="Van de Peer Y."/>
            <person name="Grigoriev I.V."/>
        </authorList>
    </citation>
    <scope>NUCLEOTIDE SEQUENCE [LARGE SCALE GENOMIC DNA]</scope>
    <source>
        <strain evidence="4 5">CCMP1335</strain>
    </source>
</reference>
<feature type="domain" description="Nucleotide-diphospho-sugar transferase" evidence="3">
    <location>
        <begin position="354"/>
        <end position="564"/>
    </location>
</feature>
<dbReference type="AlphaFoldDB" id="B8C560"/>
<dbReference type="GeneID" id="7448413"/>
<dbReference type="HOGENOM" id="CLU_025479_0_0_1"/>
<dbReference type="PaxDb" id="35128-Thaps5961"/>
<keyword evidence="2" id="KW-0812">Transmembrane</keyword>
<dbReference type="RefSeq" id="XP_002291346.1">
    <property type="nucleotide sequence ID" value="XM_002291310.1"/>
</dbReference>
<proteinExistence type="predicted"/>
<keyword evidence="5" id="KW-1185">Reference proteome</keyword>
<keyword evidence="2" id="KW-0472">Membrane</keyword>
<accession>B8C560</accession>
<dbReference type="Pfam" id="PF03407">
    <property type="entry name" value="Nucleotid_trans"/>
    <property type="match status" value="1"/>
</dbReference>
<dbReference type="OMA" id="IFACRSH"/>
<protein>
    <recommendedName>
        <fullName evidence="3">Nucleotide-diphospho-sugar transferase domain-containing protein</fullName>
    </recommendedName>
</protein>
<sequence length="633" mass="70936">MRHHNGSKPLLPSSRGNPQQHQKQTVGTTTWIIFLVFSSCISFYVGVWVAWSIQPPGGDSAAVGSVKNDASSNELCLSAINGGGGELGKRVGDALQLKIDRGDENGDLGIKVGDLLDVKIKKALDEKKCPSLSSQDTTTKPRFPNSVSHFANGLVTINRKDMFDTYDFGVPINSGAENEDILMIYDSTRALPSDKDIAHAAQYSDDIPHVSAVDATANCETMNVIFVKNPGRRQCMAIVGGQYQGYHIQRWMRLVGSGAHGKIDASVPLKQVSRMTKSDGYDELLLPKTKHLALHREILMSYLTNLNDLQEELKAILTKIAINNTVVVMTVNKGQSELLLNWYCSAKSRGFDTSNVLLFPTDQFSKDLADGLGLATVYDEKLMHLIPSEEAARYGDNTFGMIMMAKLLVIHFYVFRRNIIVDVIWYKNPLEYFQSSERTNEFDVYFQDDGNRQERYAPYAANSGFYFVRSNERTQLLFRSMLYQGDLIFACRSHQQILISLLSETNSFAGLTVKVLSRDEDDFPGGYHYHMRKDFIRQMIKKENDPFIFHMSWTLNKVNKLEFMKQMGMWYVQETCVGKPAADIMSEASDASSGIAGPCCSAEAIITCHYRDKPSAVPCKDSPPKDKGQHSFW</sequence>
<dbReference type="GO" id="GO:0016757">
    <property type="term" value="F:glycosyltransferase activity"/>
    <property type="evidence" value="ECO:0000318"/>
    <property type="project" value="GO_Central"/>
</dbReference>
<evidence type="ECO:0000313" key="4">
    <source>
        <dbReference type="EMBL" id="EED91453.1"/>
    </source>
</evidence>
<dbReference type="PANTHER" id="PTHR47032">
    <property type="entry name" value="UDP-D-XYLOSE:L-FUCOSE ALPHA-1,3-D-XYLOSYLTRANSFERASE-RELATED"/>
    <property type="match status" value="1"/>
</dbReference>
<dbReference type="GO" id="GO:0005794">
    <property type="term" value="C:Golgi apparatus"/>
    <property type="evidence" value="ECO:0000318"/>
    <property type="project" value="GO_Central"/>
</dbReference>
<organism evidence="4 5">
    <name type="scientific">Thalassiosira pseudonana</name>
    <name type="common">Marine diatom</name>
    <name type="synonym">Cyclotella nana</name>
    <dbReference type="NCBI Taxonomy" id="35128"/>
    <lineage>
        <taxon>Eukaryota</taxon>
        <taxon>Sar</taxon>
        <taxon>Stramenopiles</taxon>
        <taxon>Ochrophyta</taxon>
        <taxon>Bacillariophyta</taxon>
        <taxon>Coscinodiscophyceae</taxon>
        <taxon>Thalassiosirophycidae</taxon>
        <taxon>Thalassiosirales</taxon>
        <taxon>Thalassiosiraceae</taxon>
        <taxon>Thalassiosira</taxon>
    </lineage>
</organism>
<dbReference type="KEGG" id="tps:THAPSDRAFT_5961"/>
<feature type="region of interest" description="Disordered" evidence="1">
    <location>
        <begin position="1"/>
        <end position="22"/>
    </location>
</feature>
<dbReference type="PANTHER" id="PTHR47032:SF1">
    <property type="entry name" value="UDP-D-XYLOSE:L-FUCOSE ALPHA-1,3-D-XYLOSYLTRANSFERASE-RELATED"/>
    <property type="match status" value="1"/>
</dbReference>
<name>B8C560_THAPS</name>
<gene>
    <name evidence="4" type="ORF">THAPSDRAFT_5961</name>
</gene>
<keyword evidence="2" id="KW-1133">Transmembrane helix</keyword>
<dbReference type="Proteomes" id="UP000001449">
    <property type="component" value="Chromosome 6"/>
</dbReference>
<evidence type="ECO:0000259" key="3">
    <source>
        <dbReference type="Pfam" id="PF03407"/>
    </source>
</evidence>
<reference evidence="4 5" key="1">
    <citation type="journal article" date="2004" name="Science">
        <title>The genome of the diatom Thalassiosira pseudonana: ecology, evolution, and metabolism.</title>
        <authorList>
            <person name="Armbrust E.V."/>
            <person name="Berges J.A."/>
            <person name="Bowler C."/>
            <person name="Green B.R."/>
            <person name="Martinez D."/>
            <person name="Putnam N.H."/>
            <person name="Zhou S."/>
            <person name="Allen A.E."/>
            <person name="Apt K.E."/>
            <person name="Bechner M."/>
            <person name="Brzezinski M.A."/>
            <person name="Chaal B.K."/>
            <person name="Chiovitti A."/>
            <person name="Davis A.K."/>
            <person name="Demarest M.S."/>
            <person name="Detter J.C."/>
            <person name="Glavina T."/>
            <person name="Goodstein D."/>
            <person name="Hadi M.Z."/>
            <person name="Hellsten U."/>
            <person name="Hildebrand M."/>
            <person name="Jenkins B.D."/>
            <person name="Jurka J."/>
            <person name="Kapitonov V.V."/>
            <person name="Kroger N."/>
            <person name="Lau W.W."/>
            <person name="Lane T.W."/>
            <person name="Larimer F.W."/>
            <person name="Lippmeier J.C."/>
            <person name="Lucas S."/>
            <person name="Medina M."/>
            <person name="Montsant A."/>
            <person name="Obornik M."/>
            <person name="Parker M.S."/>
            <person name="Palenik B."/>
            <person name="Pazour G.J."/>
            <person name="Richardson P.M."/>
            <person name="Rynearson T.A."/>
            <person name="Saito M.A."/>
            <person name="Schwartz D.C."/>
            <person name="Thamatrakoln K."/>
            <person name="Valentin K."/>
            <person name="Vardi A."/>
            <person name="Wilkerson F.P."/>
            <person name="Rokhsar D.S."/>
        </authorList>
    </citation>
    <scope>NUCLEOTIDE SEQUENCE [LARGE SCALE GENOMIC DNA]</scope>
    <source>
        <strain evidence="4 5">CCMP1335</strain>
    </source>
</reference>
<dbReference type="InterPro" id="IPR005069">
    <property type="entry name" value="Nucl-diP-sugar_transferase"/>
</dbReference>
<evidence type="ECO:0000256" key="1">
    <source>
        <dbReference type="SAM" id="MobiDB-lite"/>
    </source>
</evidence>
<dbReference type="eggNOG" id="ENOG502QXRW">
    <property type="taxonomic scope" value="Eukaryota"/>
</dbReference>
<dbReference type="EMBL" id="CM000643">
    <property type="protein sequence ID" value="EED91453.1"/>
    <property type="molecule type" value="Genomic_DNA"/>
</dbReference>
<dbReference type="InterPro" id="IPR052636">
    <property type="entry name" value="UDP-D-xylose:L-fucose_XylT"/>
</dbReference>
<dbReference type="InParanoid" id="B8C560"/>
<evidence type="ECO:0000256" key="2">
    <source>
        <dbReference type="SAM" id="Phobius"/>
    </source>
</evidence>
<feature type="transmembrane region" description="Helical" evidence="2">
    <location>
        <begin position="31"/>
        <end position="51"/>
    </location>
</feature>